<dbReference type="CDD" id="cd00070">
    <property type="entry name" value="GLECT"/>
    <property type="match status" value="1"/>
</dbReference>
<dbReference type="AlphaFoldDB" id="A0A3Q2UNT0"/>
<dbReference type="PANTHER" id="PTHR11346">
    <property type="entry name" value="GALECTIN"/>
    <property type="match status" value="1"/>
</dbReference>
<dbReference type="InterPro" id="IPR044156">
    <property type="entry name" value="Galectin-like"/>
</dbReference>
<organism evidence="4 5">
    <name type="scientific">Fundulus heteroclitus</name>
    <name type="common">Killifish</name>
    <name type="synonym">Mummichog</name>
    <dbReference type="NCBI Taxonomy" id="8078"/>
    <lineage>
        <taxon>Eukaryota</taxon>
        <taxon>Metazoa</taxon>
        <taxon>Chordata</taxon>
        <taxon>Craniata</taxon>
        <taxon>Vertebrata</taxon>
        <taxon>Euteleostomi</taxon>
        <taxon>Actinopterygii</taxon>
        <taxon>Neopterygii</taxon>
        <taxon>Teleostei</taxon>
        <taxon>Neoteleostei</taxon>
        <taxon>Acanthomorphata</taxon>
        <taxon>Ovalentaria</taxon>
        <taxon>Atherinomorphae</taxon>
        <taxon>Cyprinodontiformes</taxon>
        <taxon>Fundulidae</taxon>
        <taxon>Fundulus</taxon>
    </lineage>
</organism>
<accession>A0A3Q2UNT0</accession>
<dbReference type="Ensembl" id="ENSFHET00000028054.1">
    <property type="protein sequence ID" value="ENSFHEP00000033600.1"/>
    <property type="gene ID" value="ENSFHEG00000020829.1"/>
</dbReference>
<dbReference type="GeneTree" id="ENSGT01020000233048"/>
<evidence type="ECO:0000313" key="5">
    <source>
        <dbReference type="Proteomes" id="UP000265000"/>
    </source>
</evidence>
<dbReference type="Gene3D" id="2.60.120.200">
    <property type="match status" value="1"/>
</dbReference>
<evidence type="ECO:0000259" key="3">
    <source>
        <dbReference type="PROSITE" id="PS51304"/>
    </source>
</evidence>
<dbReference type="STRING" id="8078.ENSFHEP00000033600"/>
<dbReference type="Pfam" id="PF00337">
    <property type="entry name" value="Gal-bind_lectin"/>
    <property type="match status" value="1"/>
</dbReference>
<dbReference type="InterPro" id="IPR001079">
    <property type="entry name" value="Galectin_CRD"/>
</dbReference>
<keyword evidence="1 2" id="KW-0430">Lectin</keyword>
<evidence type="ECO:0000313" key="4">
    <source>
        <dbReference type="Ensembl" id="ENSFHEP00000033600.1"/>
    </source>
</evidence>
<feature type="domain" description="Galectin" evidence="3">
    <location>
        <begin position="1"/>
        <end position="121"/>
    </location>
</feature>
<dbReference type="Proteomes" id="UP000265000">
    <property type="component" value="Unplaced"/>
</dbReference>
<protein>
    <recommendedName>
        <fullName evidence="2">Galectin</fullName>
    </recommendedName>
</protein>
<dbReference type="PANTHER" id="PTHR11346:SF158">
    <property type="entry name" value="GALECTIN"/>
    <property type="match status" value="1"/>
</dbReference>
<reference evidence="4" key="1">
    <citation type="submission" date="2025-08" db="UniProtKB">
        <authorList>
            <consortium name="Ensembl"/>
        </authorList>
    </citation>
    <scope>IDENTIFICATION</scope>
</reference>
<name>A0A3Q2UNT0_FUNHE</name>
<dbReference type="SUPFAM" id="SSF49899">
    <property type="entry name" value="Concanavalin A-like lectins/glucanases"/>
    <property type="match status" value="1"/>
</dbReference>
<reference evidence="4" key="2">
    <citation type="submission" date="2025-09" db="UniProtKB">
        <authorList>
            <consortium name="Ensembl"/>
        </authorList>
    </citation>
    <scope>IDENTIFICATION</scope>
</reference>
<dbReference type="PROSITE" id="PS51304">
    <property type="entry name" value="GALECTIN"/>
    <property type="match status" value="1"/>
</dbReference>
<proteinExistence type="predicted"/>
<evidence type="ECO:0000256" key="2">
    <source>
        <dbReference type="RuleBase" id="RU102079"/>
    </source>
</evidence>
<dbReference type="GO" id="GO:0005737">
    <property type="term" value="C:cytoplasm"/>
    <property type="evidence" value="ECO:0007669"/>
    <property type="project" value="TreeGrafter"/>
</dbReference>
<dbReference type="GO" id="GO:0030246">
    <property type="term" value="F:carbohydrate binding"/>
    <property type="evidence" value="ECO:0007669"/>
    <property type="project" value="UniProtKB-UniRule"/>
</dbReference>
<keyword evidence="5" id="KW-1185">Reference proteome</keyword>
<evidence type="ECO:0000256" key="1">
    <source>
        <dbReference type="ARBA" id="ARBA00022734"/>
    </source>
</evidence>
<dbReference type="SMART" id="SM00908">
    <property type="entry name" value="Gal-bind_lectin"/>
    <property type="match status" value="1"/>
</dbReference>
<dbReference type="InterPro" id="IPR013320">
    <property type="entry name" value="ConA-like_dom_sf"/>
</dbReference>
<sequence length="121" mass="13953">KKQLAFIRCFQALREKHYLFTVKLCNSKTENVALHLNPRMKSGVFIRNSYLDGSWGQEERELPFFPFSPGEYFEVGATSSFQVIALIFHKFQTSLNSAELLVHFEFTADLTVISKICIVQN</sequence>